<dbReference type="RefSeq" id="WP_214420511.1">
    <property type="nucleotide sequence ID" value="NZ_CP075546.1"/>
</dbReference>
<reference evidence="2 3" key="1">
    <citation type="submission" date="2021-05" db="EMBL/GenBank/DDBJ databases">
        <title>A novel Methanospirillum isolate from a pyrite-forming mixed culture.</title>
        <authorList>
            <person name="Bunk B."/>
            <person name="Sproer C."/>
            <person name="Spring S."/>
            <person name="Pester M."/>
        </authorList>
    </citation>
    <scope>NUCLEOTIDE SEQUENCE [LARGE SCALE GENOMIC DNA]</scope>
    <source>
        <strain evidence="2 3">J.3.6.1-F.2.7.3</strain>
    </source>
</reference>
<proteinExistence type="predicted"/>
<dbReference type="KEGG" id="mrtj:KHC33_04185"/>
<keyword evidence="3" id="KW-1185">Reference proteome</keyword>
<accession>A0A8E7B3K1</accession>
<keyword evidence="1" id="KW-1133">Transmembrane helix</keyword>
<evidence type="ECO:0000313" key="2">
    <source>
        <dbReference type="EMBL" id="QVV89721.1"/>
    </source>
</evidence>
<dbReference type="GeneID" id="65096355"/>
<keyword evidence="1" id="KW-0472">Membrane</keyword>
<keyword evidence="1" id="KW-0812">Transmembrane</keyword>
<evidence type="ECO:0000313" key="3">
    <source>
        <dbReference type="Proteomes" id="UP000680656"/>
    </source>
</evidence>
<feature type="transmembrane region" description="Helical" evidence="1">
    <location>
        <begin position="86"/>
        <end position="113"/>
    </location>
</feature>
<gene>
    <name evidence="2" type="ORF">KHC33_04185</name>
</gene>
<protein>
    <submittedName>
        <fullName evidence="2">Uncharacterized protein</fullName>
    </submittedName>
</protein>
<evidence type="ECO:0000256" key="1">
    <source>
        <dbReference type="SAM" id="Phobius"/>
    </source>
</evidence>
<feature type="transmembrane region" description="Helical" evidence="1">
    <location>
        <begin position="12"/>
        <end position="37"/>
    </location>
</feature>
<organism evidence="2 3">
    <name type="scientific">Methanospirillum purgamenti</name>
    <dbReference type="NCBI Taxonomy" id="2834276"/>
    <lineage>
        <taxon>Archaea</taxon>
        <taxon>Methanobacteriati</taxon>
        <taxon>Methanobacteriota</taxon>
        <taxon>Stenosarchaea group</taxon>
        <taxon>Methanomicrobia</taxon>
        <taxon>Methanomicrobiales</taxon>
        <taxon>Methanospirillaceae</taxon>
        <taxon>Methanospirillum</taxon>
    </lineage>
</organism>
<dbReference type="AlphaFoldDB" id="A0A8E7B3K1"/>
<feature type="transmembrane region" description="Helical" evidence="1">
    <location>
        <begin position="57"/>
        <end position="74"/>
    </location>
</feature>
<feature type="transmembrane region" description="Helical" evidence="1">
    <location>
        <begin position="133"/>
        <end position="155"/>
    </location>
</feature>
<sequence>MTENKKNNFSLFKLLISILFWFISIPFFLILFGVYMHQFTGDEILCLLNSLFTPETRIWWLYGALICSLPYFFLKDMWMLVPGLVFFALAGGILASMISFPIMGIIVIIMAFFSWMFNLPFQLFSDPSNYMPIAMMISFDIGSIVGIFLSINVLFEKKN</sequence>
<dbReference type="Proteomes" id="UP000680656">
    <property type="component" value="Chromosome"/>
</dbReference>
<dbReference type="EMBL" id="CP075546">
    <property type="protein sequence ID" value="QVV89721.1"/>
    <property type="molecule type" value="Genomic_DNA"/>
</dbReference>
<name>A0A8E7B3K1_9EURY</name>